<protein>
    <submittedName>
        <fullName evidence="2">Uncharacterized protein</fullName>
    </submittedName>
</protein>
<accession>A0A6A6B0G4</accession>
<dbReference type="RefSeq" id="XP_033392651.1">
    <property type="nucleotide sequence ID" value="XM_033541283.1"/>
</dbReference>
<dbReference type="Proteomes" id="UP000799438">
    <property type="component" value="Unassembled WGS sequence"/>
</dbReference>
<evidence type="ECO:0000256" key="1">
    <source>
        <dbReference type="SAM" id="Phobius"/>
    </source>
</evidence>
<dbReference type="OrthoDB" id="3903920at2759"/>
<evidence type="ECO:0000313" key="3">
    <source>
        <dbReference type="Proteomes" id="UP000799438"/>
    </source>
</evidence>
<organism evidence="2 3">
    <name type="scientific">Aplosporella prunicola CBS 121167</name>
    <dbReference type="NCBI Taxonomy" id="1176127"/>
    <lineage>
        <taxon>Eukaryota</taxon>
        <taxon>Fungi</taxon>
        <taxon>Dikarya</taxon>
        <taxon>Ascomycota</taxon>
        <taxon>Pezizomycotina</taxon>
        <taxon>Dothideomycetes</taxon>
        <taxon>Dothideomycetes incertae sedis</taxon>
        <taxon>Botryosphaeriales</taxon>
        <taxon>Aplosporellaceae</taxon>
        <taxon>Aplosporella</taxon>
    </lineage>
</organism>
<evidence type="ECO:0000313" key="2">
    <source>
        <dbReference type="EMBL" id="KAF2136933.1"/>
    </source>
</evidence>
<sequence>MRTTYALLAACAATAAAPAKSYPAIEELAVRTTDGRNGFTHVQFPIECQRCFRSDPAKPKSKLIDGVLEFDVRITRHLGLDGDDAAQINGYTVEDEELPFVHVGKEESGNINSAIQLYAPTRYDADGAPIAGPYTTNLRGSISFETLVKNGTHDVKGVVFNVTHIEAQDNGPVPAALTGFRLSYSRKPKNTILRIQQNAAPTAADPYPFADREAWIEPPQVQHFLWASKNVEFINKAHDLYPGWNPNLVECKTIACRVNKLHTRFTVAYDACVERLEDPLASGMPLHCRAYLLPYYAKKNIMWVGAGTALLISTVMRMLLQKKKDADLAKKKEAKQLEDLMDRMEDDVCDYLIRTEGVANPDDVPAPAALEAKESTVEARRAYNAEEL</sequence>
<keyword evidence="1" id="KW-0472">Membrane</keyword>
<keyword evidence="3" id="KW-1185">Reference proteome</keyword>
<keyword evidence="1" id="KW-1133">Transmembrane helix</keyword>
<proteinExistence type="predicted"/>
<reference evidence="2" key="1">
    <citation type="journal article" date="2020" name="Stud. Mycol.">
        <title>101 Dothideomycetes genomes: a test case for predicting lifestyles and emergence of pathogens.</title>
        <authorList>
            <person name="Haridas S."/>
            <person name="Albert R."/>
            <person name="Binder M."/>
            <person name="Bloem J."/>
            <person name="Labutti K."/>
            <person name="Salamov A."/>
            <person name="Andreopoulos B."/>
            <person name="Baker S."/>
            <person name="Barry K."/>
            <person name="Bills G."/>
            <person name="Bluhm B."/>
            <person name="Cannon C."/>
            <person name="Castanera R."/>
            <person name="Culley D."/>
            <person name="Daum C."/>
            <person name="Ezra D."/>
            <person name="Gonzalez J."/>
            <person name="Henrissat B."/>
            <person name="Kuo A."/>
            <person name="Liang C."/>
            <person name="Lipzen A."/>
            <person name="Lutzoni F."/>
            <person name="Magnuson J."/>
            <person name="Mondo S."/>
            <person name="Nolan M."/>
            <person name="Ohm R."/>
            <person name="Pangilinan J."/>
            <person name="Park H.-J."/>
            <person name="Ramirez L."/>
            <person name="Alfaro M."/>
            <person name="Sun H."/>
            <person name="Tritt A."/>
            <person name="Yoshinaga Y."/>
            <person name="Zwiers L.-H."/>
            <person name="Turgeon B."/>
            <person name="Goodwin S."/>
            <person name="Spatafora J."/>
            <person name="Crous P."/>
            <person name="Grigoriev I."/>
        </authorList>
    </citation>
    <scope>NUCLEOTIDE SEQUENCE</scope>
    <source>
        <strain evidence="2">CBS 121167</strain>
    </source>
</reference>
<dbReference type="GeneID" id="54298779"/>
<dbReference type="EMBL" id="ML995509">
    <property type="protein sequence ID" value="KAF2136933.1"/>
    <property type="molecule type" value="Genomic_DNA"/>
</dbReference>
<name>A0A6A6B0G4_9PEZI</name>
<gene>
    <name evidence="2" type="ORF">K452DRAFT_291970</name>
</gene>
<dbReference type="AlphaFoldDB" id="A0A6A6B0G4"/>
<keyword evidence="1" id="KW-0812">Transmembrane</keyword>
<feature type="transmembrane region" description="Helical" evidence="1">
    <location>
        <begin position="301"/>
        <end position="320"/>
    </location>
</feature>